<evidence type="ECO:0000313" key="1">
    <source>
        <dbReference type="EMBL" id="OAJ44332.1"/>
    </source>
</evidence>
<evidence type="ECO:0000313" key="2">
    <source>
        <dbReference type="Proteomes" id="UP000077115"/>
    </source>
</evidence>
<gene>
    <name evidence="1" type="ORF">BDEG_27574</name>
</gene>
<reference evidence="1 2" key="1">
    <citation type="submission" date="2006-10" db="EMBL/GenBank/DDBJ databases">
        <title>The Genome Sequence of Batrachochytrium dendrobatidis JEL423.</title>
        <authorList>
            <consortium name="The Broad Institute Genome Sequencing Platform"/>
            <person name="Birren B."/>
            <person name="Lander E."/>
            <person name="Galagan J."/>
            <person name="Cuomo C."/>
            <person name="Devon K."/>
            <person name="Jaffe D."/>
            <person name="Butler J."/>
            <person name="Alvarez P."/>
            <person name="Gnerre S."/>
            <person name="Grabherr M."/>
            <person name="Kleber M."/>
            <person name="Mauceli E."/>
            <person name="Brockman W."/>
            <person name="Young S."/>
            <person name="LaButti K."/>
            <person name="Sykes S."/>
            <person name="DeCaprio D."/>
            <person name="Crawford M."/>
            <person name="Koehrsen M."/>
            <person name="Engels R."/>
            <person name="Montgomery P."/>
            <person name="Pearson M."/>
            <person name="Howarth C."/>
            <person name="Larson L."/>
            <person name="White J."/>
            <person name="O'Leary S."/>
            <person name="Kodira C."/>
            <person name="Zeng Q."/>
            <person name="Yandava C."/>
            <person name="Alvarado L."/>
            <person name="Longcore J."/>
            <person name="James T."/>
        </authorList>
    </citation>
    <scope>NUCLEOTIDE SEQUENCE [LARGE SCALE GENOMIC DNA]</scope>
    <source>
        <strain evidence="1 2">JEL423</strain>
    </source>
</reference>
<dbReference type="Proteomes" id="UP000077115">
    <property type="component" value="Unassembled WGS sequence"/>
</dbReference>
<reference evidence="1 2" key="2">
    <citation type="submission" date="2016-05" db="EMBL/GenBank/DDBJ databases">
        <title>Lineage-specific infection strategies underlie the spectrum of fungal disease in amphibians.</title>
        <authorList>
            <person name="Cuomo C.A."/>
            <person name="Farrer R.A."/>
            <person name="James T."/>
            <person name="Longcore J."/>
            <person name="Birren B."/>
        </authorList>
    </citation>
    <scope>NUCLEOTIDE SEQUENCE [LARGE SCALE GENOMIC DNA]</scope>
    <source>
        <strain evidence="1 2">JEL423</strain>
    </source>
</reference>
<dbReference type="VEuPathDB" id="FungiDB:BDEG_27574"/>
<sequence>MYGCQLLERFGSSVDLGRSIVGEGMGVHIGSLFVPILAKIVNGSVTIISLKSNSVVSNFRFLRWALQSERGTELRVVSVGNERLVVQEANSSFCEVGSVAKESMFNQ</sequence>
<dbReference type="AlphaFoldDB" id="A0A177WWQ7"/>
<proteinExistence type="predicted"/>
<dbReference type="EMBL" id="DS022312">
    <property type="protein sequence ID" value="OAJ44332.1"/>
    <property type="molecule type" value="Genomic_DNA"/>
</dbReference>
<name>A0A177WWQ7_BATDL</name>
<organism evidence="1 2">
    <name type="scientific">Batrachochytrium dendrobatidis (strain JEL423)</name>
    <dbReference type="NCBI Taxonomy" id="403673"/>
    <lineage>
        <taxon>Eukaryota</taxon>
        <taxon>Fungi</taxon>
        <taxon>Fungi incertae sedis</taxon>
        <taxon>Chytridiomycota</taxon>
        <taxon>Chytridiomycota incertae sedis</taxon>
        <taxon>Chytridiomycetes</taxon>
        <taxon>Rhizophydiales</taxon>
        <taxon>Rhizophydiales incertae sedis</taxon>
        <taxon>Batrachochytrium</taxon>
    </lineage>
</organism>
<accession>A0A177WWQ7</accession>
<protein>
    <submittedName>
        <fullName evidence="1">Uncharacterized protein</fullName>
    </submittedName>
</protein>